<protein>
    <submittedName>
        <fullName evidence="1">Uncharacterized protein</fullName>
    </submittedName>
</protein>
<dbReference type="EMBL" id="JAESJJ010000002">
    <property type="protein sequence ID" value="MBL3607654.1"/>
    <property type="molecule type" value="Genomic_DNA"/>
</dbReference>
<accession>A0ABS1RNM3</accession>
<sequence length="79" mass="8343">MQKVNSVVRISFVGGLIGLVFGSTGGKVDTILQGQNRMGWNVAEVIPAPPSSCCGLSLVATPGLWTMSSGYLFIMENPR</sequence>
<comment type="caution">
    <text evidence="1">The sequence shown here is derived from an EMBL/GenBank/DDBJ whole genome shotgun (WGS) entry which is preliminary data.</text>
</comment>
<gene>
    <name evidence="1" type="ORF">JMM60_02380</name>
</gene>
<evidence type="ECO:0000313" key="1">
    <source>
        <dbReference type="EMBL" id="MBL3607654.1"/>
    </source>
</evidence>
<name>A0ABS1RNM3_RHOSU</name>
<organism evidence="1 2">
    <name type="scientific">Rhodovulum sulfidophilum</name>
    <name type="common">Rhodobacter sulfidophilus</name>
    <dbReference type="NCBI Taxonomy" id="35806"/>
    <lineage>
        <taxon>Bacteria</taxon>
        <taxon>Pseudomonadati</taxon>
        <taxon>Pseudomonadota</taxon>
        <taxon>Alphaproteobacteria</taxon>
        <taxon>Rhodobacterales</taxon>
        <taxon>Paracoccaceae</taxon>
        <taxon>Rhodovulum</taxon>
    </lineage>
</organism>
<reference evidence="1 2" key="1">
    <citation type="submission" date="2021-01" db="EMBL/GenBank/DDBJ databases">
        <title>Draft genomes of Rhodovulum sulfidophilum.</title>
        <authorList>
            <person name="Guzman M.S."/>
        </authorList>
    </citation>
    <scope>NUCLEOTIDE SEQUENCE [LARGE SCALE GENOMIC DNA]</scope>
    <source>
        <strain evidence="1 2">AB35</strain>
    </source>
</reference>
<keyword evidence="2" id="KW-1185">Reference proteome</keyword>
<dbReference type="RefSeq" id="WP_202247202.1">
    <property type="nucleotide sequence ID" value="NZ_JAESJJ010000002.1"/>
</dbReference>
<evidence type="ECO:0000313" key="2">
    <source>
        <dbReference type="Proteomes" id="UP000604473"/>
    </source>
</evidence>
<dbReference type="Proteomes" id="UP000604473">
    <property type="component" value="Unassembled WGS sequence"/>
</dbReference>
<proteinExistence type="predicted"/>